<reference evidence="2 3" key="1">
    <citation type="submission" date="2019-07" db="EMBL/GenBank/DDBJ databases">
        <title>De Novo Assembly of kiwifruit Actinidia rufa.</title>
        <authorList>
            <person name="Sugita-Konishi S."/>
            <person name="Sato K."/>
            <person name="Mori E."/>
            <person name="Abe Y."/>
            <person name="Kisaki G."/>
            <person name="Hamano K."/>
            <person name="Suezawa K."/>
            <person name="Otani M."/>
            <person name="Fukuda T."/>
            <person name="Manabe T."/>
            <person name="Gomi K."/>
            <person name="Tabuchi M."/>
            <person name="Akimitsu K."/>
            <person name="Kataoka I."/>
        </authorList>
    </citation>
    <scope>NUCLEOTIDE SEQUENCE [LARGE SCALE GENOMIC DNA]</scope>
    <source>
        <strain evidence="3">cv. Fuchu</strain>
    </source>
</reference>
<evidence type="ECO:0000256" key="1">
    <source>
        <dbReference type="ARBA" id="ARBA00009995"/>
    </source>
</evidence>
<dbReference type="Proteomes" id="UP000585474">
    <property type="component" value="Unassembled WGS sequence"/>
</dbReference>
<comment type="caution">
    <text evidence="2">The sequence shown here is derived from an EMBL/GenBank/DDBJ whole genome shotgun (WGS) entry which is preliminary data.</text>
</comment>
<gene>
    <name evidence="2" type="ORF">Acr_04g0007880</name>
</gene>
<dbReference type="OrthoDB" id="1725038at2759"/>
<sequence length="155" mass="17893">MRHFHTIDLLQPQIEKILRDSRPDCIISDMFFHMTVDIALELGIPRLAFSSSGFFHHSISYAVEHYEPHKNKHFEREPFVIPSLPDQVLISKLQLPHMGQTKTTFPELLGKVKEAEKKSYGMVVNSFHALESAYADYYRKAIGIKARFSTFVLVT</sequence>
<dbReference type="AlphaFoldDB" id="A0A7J0EI44"/>
<organism evidence="2 3">
    <name type="scientific">Actinidia rufa</name>
    <dbReference type="NCBI Taxonomy" id="165716"/>
    <lineage>
        <taxon>Eukaryota</taxon>
        <taxon>Viridiplantae</taxon>
        <taxon>Streptophyta</taxon>
        <taxon>Embryophyta</taxon>
        <taxon>Tracheophyta</taxon>
        <taxon>Spermatophyta</taxon>
        <taxon>Magnoliopsida</taxon>
        <taxon>eudicotyledons</taxon>
        <taxon>Gunneridae</taxon>
        <taxon>Pentapetalae</taxon>
        <taxon>asterids</taxon>
        <taxon>Ericales</taxon>
        <taxon>Actinidiaceae</taxon>
        <taxon>Actinidia</taxon>
    </lineage>
</organism>
<evidence type="ECO:0000313" key="2">
    <source>
        <dbReference type="EMBL" id="GFY86050.1"/>
    </source>
</evidence>
<dbReference type="GO" id="GO:0035251">
    <property type="term" value="F:UDP-glucosyltransferase activity"/>
    <property type="evidence" value="ECO:0007669"/>
    <property type="project" value="TreeGrafter"/>
</dbReference>
<dbReference type="EMBL" id="BJWL01000004">
    <property type="protein sequence ID" value="GFY86050.1"/>
    <property type="molecule type" value="Genomic_DNA"/>
</dbReference>
<evidence type="ECO:0000313" key="3">
    <source>
        <dbReference type="Proteomes" id="UP000585474"/>
    </source>
</evidence>
<dbReference type="SUPFAM" id="SSF53756">
    <property type="entry name" value="UDP-Glycosyltransferase/glycogen phosphorylase"/>
    <property type="match status" value="1"/>
</dbReference>
<dbReference type="Gene3D" id="3.40.50.2000">
    <property type="entry name" value="Glycogen Phosphorylase B"/>
    <property type="match status" value="1"/>
</dbReference>
<name>A0A7J0EI44_9ERIC</name>
<comment type="similarity">
    <text evidence="1">Belongs to the UDP-glycosyltransferase family.</text>
</comment>
<proteinExistence type="inferred from homology"/>
<dbReference type="PANTHER" id="PTHR48047">
    <property type="entry name" value="GLYCOSYLTRANSFERASE"/>
    <property type="match status" value="1"/>
</dbReference>
<keyword evidence="3" id="KW-1185">Reference proteome</keyword>
<dbReference type="PANTHER" id="PTHR48047:SF150">
    <property type="entry name" value="SOLANIDINE UDP-GLUCOSE GLUCOSYLTRANSFERASE 1"/>
    <property type="match status" value="1"/>
</dbReference>
<accession>A0A7J0EI44</accession>
<protein>
    <submittedName>
        <fullName evidence="2">Uncharacterized protein</fullName>
    </submittedName>
</protein>